<keyword evidence="3" id="KW-1185">Reference proteome</keyword>
<dbReference type="EnsemblMetazoa" id="tetur02g13650.1">
    <property type="protein sequence ID" value="tetur02g13650.1"/>
    <property type="gene ID" value="tetur02g13650"/>
</dbReference>
<name>T1JXY1_TETUR</name>
<dbReference type="CDD" id="cd15457">
    <property type="entry name" value="NADAR"/>
    <property type="match status" value="1"/>
</dbReference>
<dbReference type="HOGENOM" id="CLU_083451_0_0_1"/>
<dbReference type="InterPro" id="IPR012816">
    <property type="entry name" value="NADAR"/>
</dbReference>
<dbReference type="InterPro" id="IPR037238">
    <property type="entry name" value="YbiA-like_sf"/>
</dbReference>
<reference evidence="2" key="2">
    <citation type="submission" date="2015-06" db="UniProtKB">
        <authorList>
            <consortium name="EnsemblMetazoa"/>
        </authorList>
    </citation>
    <scope>IDENTIFICATION</scope>
</reference>
<dbReference type="AlphaFoldDB" id="T1JXY1"/>
<reference evidence="3" key="1">
    <citation type="submission" date="2011-08" db="EMBL/GenBank/DDBJ databases">
        <authorList>
            <person name="Rombauts S."/>
        </authorList>
    </citation>
    <scope>NUCLEOTIDE SEQUENCE</scope>
    <source>
        <strain evidence="3">London</strain>
    </source>
</reference>
<evidence type="ECO:0000313" key="3">
    <source>
        <dbReference type="Proteomes" id="UP000015104"/>
    </source>
</evidence>
<organism evidence="2 3">
    <name type="scientific">Tetranychus urticae</name>
    <name type="common">Two-spotted spider mite</name>
    <dbReference type="NCBI Taxonomy" id="32264"/>
    <lineage>
        <taxon>Eukaryota</taxon>
        <taxon>Metazoa</taxon>
        <taxon>Ecdysozoa</taxon>
        <taxon>Arthropoda</taxon>
        <taxon>Chelicerata</taxon>
        <taxon>Arachnida</taxon>
        <taxon>Acari</taxon>
        <taxon>Acariformes</taxon>
        <taxon>Trombidiformes</taxon>
        <taxon>Prostigmata</taxon>
        <taxon>Eleutherengona</taxon>
        <taxon>Raphignathae</taxon>
        <taxon>Tetranychoidea</taxon>
        <taxon>Tetranychidae</taxon>
        <taxon>Tetranychus</taxon>
    </lineage>
</organism>
<dbReference type="Proteomes" id="UP000015104">
    <property type="component" value="Unassembled WGS sequence"/>
</dbReference>
<dbReference type="EMBL" id="CAEY01000835">
    <property type="status" value="NOT_ANNOTATED_CDS"/>
    <property type="molecule type" value="Genomic_DNA"/>
</dbReference>
<sequence length="178" mass="21303">MASLDISSLFFTRDLLNIYYEQLDIDHNARKKIIKFADPLDYAYQSPNQITTIKTEDDSFDQCVLTYKSAQNYYQSEKVRILRGPEEAEKVRLSDEPFQDGFVPIEEYNMKRDKWRAYKYDVAFKCNWLKFTQNKELARALLDTGRSRIVSRRRAEWSRTNSKFLMIIREDLRRRGVD</sequence>
<accession>T1JXY1</accession>
<dbReference type="Pfam" id="PF08719">
    <property type="entry name" value="NADAR"/>
    <property type="match status" value="1"/>
</dbReference>
<dbReference type="Gene3D" id="1.10.357.40">
    <property type="entry name" value="YbiA-like"/>
    <property type="match status" value="1"/>
</dbReference>
<feature type="domain" description="NADAR" evidence="1">
    <location>
        <begin position="52"/>
        <end position="151"/>
    </location>
</feature>
<evidence type="ECO:0000313" key="2">
    <source>
        <dbReference type="EnsemblMetazoa" id="tetur02g13650.1"/>
    </source>
</evidence>
<proteinExistence type="predicted"/>
<evidence type="ECO:0000259" key="1">
    <source>
        <dbReference type="Pfam" id="PF08719"/>
    </source>
</evidence>
<dbReference type="SUPFAM" id="SSF143990">
    <property type="entry name" value="YbiA-like"/>
    <property type="match status" value="1"/>
</dbReference>
<protein>
    <recommendedName>
        <fullName evidence="1">NADAR domain-containing protein</fullName>
    </recommendedName>
</protein>